<dbReference type="PANTHER" id="PTHR24074">
    <property type="entry name" value="CO-CHAPERONE PROTEIN DJLA"/>
    <property type="match status" value="1"/>
</dbReference>
<reference evidence="11" key="1">
    <citation type="journal article" date="2017" name="Proc. Natl. Acad. Sci. U.S.A.">
        <title>Simulation of Deepwater Horizon oil plume reveals substrate specialization within a complex community of hydrocarbon degraders.</title>
        <authorList>
            <person name="Hu P."/>
            <person name="Dubinsky E.A."/>
            <person name="Probst A.J."/>
            <person name="Wang J."/>
            <person name="Sieber C.M.K."/>
            <person name="Tom L.M."/>
            <person name="Gardinali P."/>
            <person name="Banfield J.F."/>
            <person name="Atlas R.M."/>
            <person name="Andersen G.L."/>
        </authorList>
    </citation>
    <scope>NUCLEOTIDE SEQUENCE [LARGE SCALE GENOMIC DNA]</scope>
</reference>
<dbReference type="Proteomes" id="UP000227088">
    <property type="component" value="Unassembled WGS sequence"/>
</dbReference>
<evidence type="ECO:0000313" key="11">
    <source>
        <dbReference type="Proteomes" id="UP000227088"/>
    </source>
</evidence>
<dbReference type="Gene3D" id="1.10.287.110">
    <property type="entry name" value="DnaJ domain"/>
    <property type="match status" value="1"/>
</dbReference>
<keyword evidence="5 8" id="KW-0472">Membrane</keyword>
<sequence length="287" mass="31894">MKIWLGKITGATFGLFSGGPFGIFIGLIVGHLFDQFIERNVLGIQQRSNGSAGSNSDSSLQLQIQQVFFRTTFRVMGRIAKADGHVSNEEIAAAQNIMTQMGLSGDMRQQAIQYFTDGKDADFDLGPDLRRLKEALNHQASLSQMFLEIQLSVAYSDGKLTLEERRILDRICRDLGISAFQFEWIHSRVKASIAGGWSSSQSSDGRSRGRSGGRQSRSGDLATAYAVLGLKSDVSDKDLKKEYRKLMSQHHPDKLVAKGLPAEMMKLAKEKTQEIQTAYDKIRQARK</sequence>
<dbReference type="InterPro" id="IPR023749">
    <property type="entry name" value="DjlA"/>
</dbReference>
<keyword evidence="3 8" id="KW-0812">Transmembrane</keyword>
<organism evidence="10 11">
    <name type="scientific">Oleispira antarctica</name>
    <dbReference type="NCBI Taxonomy" id="188908"/>
    <lineage>
        <taxon>Bacteria</taxon>
        <taxon>Pseudomonadati</taxon>
        <taxon>Pseudomonadota</taxon>
        <taxon>Gammaproteobacteria</taxon>
        <taxon>Oceanospirillales</taxon>
        <taxon>Oceanospirillaceae</taxon>
        <taxon>Oleispira</taxon>
    </lineage>
</organism>
<dbReference type="CDD" id="cd06257">
    <property type="entry name" value="DnaJ"/>
    <property type="match status" value="1"/>
</dbReference>
<accession>A0A1Y5HSI7</accession>
<evidence type="ECO:0000256" key="5">
    <source>
        <dbReference type="ARBA" id="ARBA00023136"/>
    </source>
</evidence>
<dbReference type="GO" id="GO:0051087">
    <property type="term" value="F:protein-folding chaperone binding"/>
    <property type="evidence" value="ECO:0007669"/>
    <property type="project" value="InterPro"/>
</dbReference>
<dbReference type="Gene3D" id="1.10.3680.10">
    <property type="entry name" value="TerB-like"/>
    <property type="match status" value="1"/>
</dbReference>
<dbReference type="InterPro" id="IPR036869">
    <property type="entry name" value="J_dom_sf"/>
</dbReference>
<dbReference type="InterPro" id="IPR050817">
    <property type="entry name" value="DjlA_DnaK_co-chaperone"/>
</dbReference>
<keyword evidence="6" id="KW-0143">Chaperone</keyword>
<dbReference type="CDD" id="cd07316">
    <property type="entry name" value="terB_like_DjlA"/>
    <property type="match status" value="1"/>
</dbReference>
<evidence type="ECO:0000256" key="8">
    <source>
        <dbReference type="SAM" id="Phobius"/>
    </source>
</evidence>
<dbReference type="Pfam" id="PF00226">
    <property type="entry name" value="DnaJ"/>
    <property type="match status" value="1"/>
</dbReference>
<dbReference type="InterPro" id="IPR029024">
    <property type="entry name" value="TerB-like"/>
</dbReference>
<evidence type="ECO:0000256" key="6">
    <source>
        <dbReference type="ARBA" id="ARBA00023186"/>
    </source>
</evidence>
<dbReference type="InterPro" id="IPR007791">
    <property type="entry name" value="DjlA_N"/>
</dbReference>
<feature type="transmembrane region" description="Helical" evidence="8">
    <location>
        <begin position="12"/>
        <end position="33"/>
    </location>
</feature>
<dbReference type="EMBL" id="MABE01000387">
    <property type="protein sequence ID" value="OUS40278.1"/>
    <property type="molecule type" value="Genomic_DNA"/>
</dbReference>
<protein>
    <submittedName>
        <fullName evidence="10">Molecular chaperone DjlA</fullName>
    </submittedName>
</protein>
<evidence type="ECO:0000256" key="2">
    <source>
        <dbReference type="ARBA" id="ARBA00022519"/>
    </source>
</evidence>
<evidence type="ECO:0000256" key="4">
    <source>
        <dbReference type="ARBA" id="ARBA00022989"/>
    </source>
</evidence>
<dbReference type="SMART" id="SM00271">
    <property type="entry name" value="DnaJ"/>
    <property type="match status" value="1"/>
</dbReference>
<dbReference type="AlphaFoldDB" id="A0A1Y5HSI7"/>
<comment type="caution">
    <text evidence="10">The sequence shown here is derived from an EMBL/GenBank/DDBJ whole genome shotgun (WGS) entry which is preliminary data.</text>
</comment>
<keyword evidence="1" id="KW-1003">Cell membrane</keyword>
<dbReference type="InterPro" id="IPR001623">
    <property type="entry name" value="DnaJ_domain"/>
</dbReference>
<evidence type="ECO:0000259" key="9">
    <source>
        <dbReference type="PROSITE" id="PS50076"/>
    </source>
</evidence>
<evidence type="ECO:0000256" key="1">
    <source>
        <dbReference type="ARBA" id="ARBA00022475"/>
    </source>
</evidence>
<proteinExistence type="inferred from homology"/>
<keyword evidence="2" id="KW-0997">Cell inner membrane</keyword>
<dbReference type="NCBIfam" id="NF006948">
    <property type="entry name" value="PRK09430.1"/>
    <property type="match status" value="1"/>
</dbReference>
<keyword evidence="4 8" id="KW-1133">Transmembrane helix</keyword>
<evidence type="ECO:0000313" key="10">
    <source>
        <dbReference type="EMBL" id="OUS40278.1"/>
    </source>
</evidence>
<feature type="non-terminal residue" evidence="10">
    <location>
        <position position="287"/>
    </location>
</feature>
<dbReference type="PRINTS" id="PR00625">
    <property type="entry name" value="JDOMAIN"/>
</dbReference>
<name>A0A1Y5HSI7_OLEAN</name>
<feature type="domain" description="J" evidence="9">
    <location>
        <begin position="223"/>
        <end position="287"/>
    </location>
</feature>
<dbReference type="HAMAP" id="MF_01153">
    <property type="entry name" value="DjlA"/>
    <property type="match status" value="1"/>
</dbReference>
<evidence type="ECO:0000256" key="3">
    <source>
        <dbReference type="ARBA" id="ARBA00022692"/>
    </source>
</evidence>
<feature type="region of interest" description="Disordered" evidence="7">
    <location>
        <begin position="195"/>
        <end position="218"/>
    </location>
</feature>
<dbReference type="SUPFAM" id="SSF46565">
    <property type="entry name" value="Chaperone J-domain"/>
    <property type="match status" value="1"/>
</dbReference>
<gene>
    <name evidence="10" type="ORF">A9R00_06840</name>
</gene>
<dbReference type="PROSITE" id="PS50076">
    <property type="entry name" value="DNAJ_2"/>
    <property type="match status" value="1"/>
</dbReference>
<dbReference type="Pfam" id="PF05099">
    <property type="entry name" value="TerB"/>
    <property type="match status" value="1"/>
</dbReference>
<evidence type="ECO:0000256" key="7">
    <source>
        <dbReference type="SAM" id="MobiDB-lite"/>
    </source>
</evidence>